<evidence type="ECO:0000313" key="2">
    <source>
        <dbReference type="EMBL" id="TGY44203.1"/>
    </source>
</evidence>
<reference evidence="2 3" key="1">
    <citation type="submission" date="2019-04" db="EMBL/GenBank/DDBJ databases">
        <title>Microbes associate with the intestines of laboratory mice.</title>
        <authorList>
            <person name="Navarre W."/>
            <person name="Wong E."/>
            <person name="Huang K."/>
            <person name="Tropini C."/>
            <person name="Ng K."/>
            <person name="Yu B."/>
        </authorList>
    </citation>
    <scope>NUCLEOTIDE SEQUENCE [LARGE SCALE GENOMIC DNA]</scope>
    <source>
        <strain evidence="2 3">NM50_B9-20</strain>
    </source>
</reference>
<keyword evidence="3" id="KW-1185">Reference proteome</keyword>
<dbReference type="OrthoDB" id="1909107at2"/>
<keyword evidence="1" id="KW-1133">Transmembrane helix</keyword>
<dbReference type="EMBL" id="SRYR01000001">
    <property type="protein sequence ID" value="TGY44203.1"/>
    <property type="molecule type" value="Genomic_DNA"/>
</dbReference>
<feature type="transmembrane region" description="Helical" evidence="1">
    <location>
        <begin position="80"/>
        <end position="101"/>
    </location>
</feature>
<keyword evidence="1" id="KW-0812">Transmembrane</keyword>
<protein>
    <submittedName>
        <fullName evidence="2">Uncharacterized protein</fullName>
    </submittedName>
</protein>
<feature type="transmembrane region" description="Helical" evidence="1">
    <location>
        <begin position="49"/>
        <end position="73"/>
    </location>
</feature>
<accession>A0A4S2DSH8</accession>
<dbReference type="RefSeq" id="WP_136005242.1">
    <property type="nucleotide sequence ID" value="NZ_SRYR01000001.1"/>
</dbReference>
<keyword evidence="1" id="KW-0472">Membrane</keyword>
<proteinExistence type="predicted"/>
<name>A0A4S2DSH8_9CLOT</name>
<sequence>MKKLYKIMLFLHLFVGIGAMAGGSAAIISPKLPMGMTVDTLKYSPFNNFLIPGIILFVVLGIGNIFSAIMMFLKSKYQGYISSVFSFALVIWIIVQCIMLRTIVSLHVIFLIIGLIQSIISIIILFNQHIFPTNIIINIISKLSEKYPNNTIIKTIYTLGKKFI</sequence>
<dbReference type="AlphaFoldDB" id="A0A4S2DSH8"/>
<feature type="transmembrane region" description="Helical" evidence="1">
    <location>
        <begin position="107"/>
        <end position="126"/>
    </location>
</feature>
<organism evidence="2 3">
    <name type="scientific">Clostridium sartagoforme</name>
    <dbReference type="NCBI Taxonomy" id="84031"/>
    <lineage>
        <taxon>Bacteria</taxon>
        <taxon>Bacillati</taxon>
        <taxon>Bacillota</taxon>
        <taxon>Clostridia</taxon>
        <taxon>Eubacteriales</taxon>
        <taxon>Clostridiaceae</taxon>
        <taxon>Clostridium</taxon>
    </lineage>
</organism>
<dbReference type="Proteomes" id="UP000306888">
    <property type="component" value="Unassembled WGS sequence"/>
</dbReference>
<evidence type="ECO:0000256" key="1">
    <source>
        <dbReference type="SAM" id="Phobius"/>
    </source>
</evidence>
<comment type="caution">
    <text evidence="2">The sequence shown here is derived from an EMBL/GenBank/DDBJ whole genome shotgun (WGS) entry which is preliminary data.</text>
</comment>
<evidence type="ECO:0000313" key="3">
    <source>
        <dbReference type="Proteomes" id="UP000306888"/>
    </source>
</evidence>
<gene>
    <name evidence="2" type="ORF">E5347_05130</name>
</gene>